<name>A0A1L3ESA2_9GAMM</name>
<sequence>MLDTIEMLEVIGSDASLRYASAVELTNALEQAEATEALTAAVASGDSTHLLRELGSKRMYLPQVIQSYS</sequence>
<accession>A0A1L3ESA2</accession>
<dbReference type="RefSeq" id="WP_052767258.1">
    <property type="nucleotide sequence ID" value="NZ_CP017480.1"/>
</dbReference>
<dbReference type="EMBL" id="CP017480">
    <property type="protein sequence ID" value="APG03884.1"/>
    <property type="molecule type" value="Genomic_DNA"/>
</dbReference>
<dbReference type="Proteomes" id="UP000182987">
    <property type="component" value="Chromosome"/>
</dbReference>
<dbReference type="STRING" id="1440763.BJI69_08180"/>
<dbReference type="KEGG" id="lrz:BJI69_08180"/>
<dbReference type="AlphaFoldDB" id="A0A1L3ESA2"/>
<evidence type="ECO:0000313" key="2">
    <source>
        <dbReference type="Proteomes" id="UP000182987"/>
    </source>
</evidence>
<reference evidence="2" key="1">
    <citation type="submission" date="2016-09" db="EMBL/GenBank/DDBJ databases">
        <authorList>
            <person name="Lysoe E."/>
        </authorList>
    </citation>
    <scope>NUCLEOTIDE SEQUENCE [LARGE SCALE GENOMIC DNA]</scope>
    <source>
        <strain evidence="2">LJ96T</strain>
    </source>
</reference>
<protein>
    <submittedName>
        <fullName evidence="1">Uncharacterized protein</fullName>
    </submittedName>
</protein>
<keyword evidence="2" id="KW-1185">Reference proteome</keyword>
<organism evidence="1 2">
    <name type="scientific">Luteibacter rhizovicinus DSM 16549</name>
    <dbReference type="NCBI Taxonomy" id="1440763"/>
    <lineage>
        <taxon>Bacteria</taxon>
        <taxon>Pseudomonadati</taxon>
        <taxon>Pseudomonadota</taxon>
        <taxon>Gammaproteobacteria</taxon>
        <taxon>Lysobacterales</taxon>
        <taxon>Rhodanobacteraceae</taxon>
        <taxon>Luteibacter</taxon>
    </lineage>
</organism>
<gene>
    <name evidence="1" type="ORF">BJI69_08180</name>
</gene>
<proteinExistence type="predicted"/>
<evidence type="ECO:0000313" key="1">
    <source>
        <dbReference type="EMBL" id="APG03884.1"/>
    </source>
</evidence>